<evidence type="ECO:0000313" key="1">
    <source>
        <dbReference type="EMBL" id="OOM51256.1"/>
    </source>
</evidence>
<evidence type="ECO:0000313" key="2">
    <source>
        <dbReference type="Proteomes" id="UP000190973"/>
    </source>
</evidence>
<protein>
    <submittedName>
        <fullName evidence="1">Uncharacterized protein</fullName>
    </submittedName>
</protein>
<dbReference type="RefSeq" id="WP_077841197.1">
    <property type="nucleotide sequence ID" value="NZ_JABTAE010000001.1"/>
</dbReference>
<dbReference type="Proteomes" id="UP000190973">
    <property type="component" value="Unassembled WGS sequence"/>
</dbReference>
<dbReference type="EMBL" id="LZZI01000279">
    <property type="protein sequence ID" value="OOM51256.1"/>
    <property type="molecule type" value="Genomic_DNA"/>
</dbReference>
<dbReference type="AlphaFoldDB" id="A0A1S8RDI7"/>
<name>A0A1S8RDI7_CLOBE</name>
<accession>A0A1S8RDI7</accession>
<reference evidence="1 2" key="1">
    <citation type="submission" date="2016-05" db="EMBL/GenBank/DDBJ databases">
        <title>Microbial solvent formation.</title>
        <authorList>
            <person name="Poehlein A."/>
            <person name="Montoya Solano J.D."/>
            <person name="Flitsch S."/>
            <person name="Krabben P."/>
            <person name="Duerre P."/>
            <person name="Daniel R."/>
        </authorList>
    </citation>
    <scope>NUCLEOTIDE SEQUENCE [LARGE SCALE GENOMIC DNA]</scope>
    <source>
        <strain evidence="1 2">DSM 53</strain>
    </source>
</reference>
<proteinExistence type="predicted"/>
<gene>
    <name evidence="1" type="ORF">CLBCK_50740</name>
</gene>
<sequence>MERHYVTGPWVYSGIFKSDNTRYFLTGDIDIYWILSKDDLIKLYDKIDSNGGCLINGCRLVKAQRETSLGFIIPKSVADKMSLDINNLI</sequence>
<comment type="caution">
    <text evidence="1">The sequence shown here is derived from an EMBL/GenBank/DDBJ whole genome shotgun (WGS) entry which is preliminary data.</text>
</comment>
<organism evidence="1 2">
    <name type="scientific">Clostridium beijerinckii</name>
    <name type="common">Clostridium MP</name>
    <dbReference type="NCBI Taxonomy" id="1520"/>
    <lineage>
        <taxon>Bacteria</taxon>
        <taxon>Bacillati</taxon>
        <taxon>Bacillota</taxon>
        <taxon>Clostridia</taxon>
        <taxon>Eubacteriales</taxon>
        <taxon>Clostridiaceae</taxon>
        <taxon>Clostridium</taxon>
    </lineage>
</organism>